<feature type="compositionally biased region" description="Polar residues" evidence="1">
    <location>
        <begin position="499"/>
        <end position="509"/>
    </location>
</feature>
<organism evidence="2 3">
    <name type="scientific">Dorcoceras hygrometricum</name>
    <dbReference type="NCBI Taxonomy" id="472368"/>
    <lineage>
        <taxon>Eukaryota</taxon>
        <taxon>Viridiplantae</taxon>
        <taxon>Streptophyta</taxon>
        <taxon>Embryophyta</taxon>
        <taxon>Tracheophyta</taxon>
        <taxon>Spermatophyta</taxon>
        <taxon>Magnoliopsida</taxon>
        <taxon>eudicotyledons</taxon>
        <taxon>Gunneridae</taxon>
        <taxon>Pentapetalae</taxon>
        <taxon>asterids</taxon>
        <taxon>lamiids</taxon>
        <taxon>Lamiales</taxon>
        <taxon>Gesneriaceae</taxon>
        <taxon>Didymocarpoideae</taxon>
        <taxon>Trichosporeae</taxon>
        <taxon>Loxocarpinae</taxon>
        <taxon>Dorcoceras</taxon>
    </lineage>
</organism>
<proteinExistence type="predicted"/>
<dbReference type="Proteomes" id="UP000250235">
    <property type="component" value="Unassembled WGS sequence"/>
</dbReference>
<feature type="region of interest" description="Disordered" evidence="1">
    <location>
        <begin position="236"/>
        <end position="260"/>
    </location>
</feature>
<evidence type="ECO:0000313" key="2">
    <source>
        <dbReference type="EMBL" id="KZV30051.1"/>
    </source>
</evidence>
<reference evidence="2 3" key="1">
    <citation type="journal article" date="2015" name="Proc. Natl. Acad. Sci. U.S.A.">
        <title>The resurrection genome of Boea hygrometrica: A blueprint for survival of dehydration.</title>
        <authorList>
            <person name="Xiao L."/>
            <person name="Yang G."/>
            <person name="Zhang L."/>
            <person name="Yang X."/>
            <person name="Zhao S."/>
            <person name="Ji Z."/>
            <person name="Zhou Q."/>
            <person name="Hu M."/>
            <person name="Wang Y."/>
            <person name="Chen M."/>
            <person name="Xu Y."/>
            <person name="Jin H."/>
            <person name="Xiao X."/>
            <person name="Hu G."/>
            <person name="Bao F."/>
            <person name="Hu Y."/>
            <person name="Wan P."/>
            <person name="Li L."/>
            <person name="Deng X."/>
            <person name="Kuang T."/>
            <person name="Xiang C."/>
            <person name="Zhu J.K."/>
            <person name="Oliver M.J."/>
            <person name="He Y."/>
        </authorList>
    </citation>
    <scope>NUCLEOTIDE SEQUENCE [LARGE SCALE GENOMIC DNA]</scope>
    <source>
        <strain evidence="3">cv. XS01</strain>
    </source>
</reference>
<evidence type="ECO:0000256" key="1">
    <source>
        <dbReference type="SAM" id="MobiDB-lite"/>
    </source>
</evidence>
<feature type="region of interest" description="Disordered" evidence="1">
    <location>
        <begin position="296"/>
        <end position="343"/>
    </location>
</feature>
<keyword evidence="3" id="KW-1185">Reference proteome</keyword>
<name>A0A2Z7B7G1_9LAMI</name>
<accession>A0A2Z7B7G1</accession>
<sequence>MNRWFSAPGLADMIEFFANAKVIAGMTVSFVANRKMVITKDVFPTTFQLPTEGLVGFTDLSAKAMSEMKMRFSGTDVSFRPPNKKKEMKVEYRLLHDIVAKALCAKSGSFDVITSKKFDLMVAISSSLQVNWGHILFKTLIAMVDTPSKQSQEFAVQLSLLLEKVVKPDLGKSVKLHALKVLNNKSVLTYMRKNQAVVRLAGERSYCKEKIVNEKAMEKKQATVVVVRNPVVVESQAAPEKSKSGTSSDEDSCPLSKLRIVKKGGATPKRKLVLDSSDSESTVSLPLVQIAKKQRTKRIKLPKQTSDDQAESNPGLAPDIPAEAEDVSTSAAPESNVEPTKAAKVQAVNRSVLLWKSTGLHISCPKIDPTDNGKGTLEAFARSNLVEEHCLLVLNLAWEEVSSKRTQYDDWALFRTEHRAHEEEQPALEDEETARNEQQVQEQIEEISRIVDNVDGAEADGSVEHEAHDEKEHQAQAAKQPAHEEEHWAQEEERPAQGDEQQAQSNMLKKNQLKRKSNQLSNRFKLVLPHQVQMVRYTADRENNSEDEEDFAQAVDIVRDTQTYMKHESEISRRALYKKIDQVAANINYSQTALETSLVRQFTEHQLQIANHLDFVKLQLAELVNHFKEIRDAKKGGRTKQ</sequence>
<gene>
    <name evidence="2" type="ORF">F511_33353</name>
</gene>
<protein>
    <submittedName>
        <fullName evidence="2">Uncharacterized protein</fullName>
    </submittedName>
</protein>
<feature type="compositionally biased region" description="Basic and acidic residues" evidence="1">
    <location>
        <begin position="481"/>
        <end position="497"/>
    </location>
</feature>
<evidence type="ECO:0000313" key="3">
    <source>
        <dbReference type="Proteomes" id="UP000250235"/>
    </source>
</evidence>
<feature type="region of interest" description="Disordered" evidence="1">
    <location>
        <begin position="422"/>
        <end position="442"/>
    </location>
</feature>
<feature type="compositionally biased region" description="Basic and acidic residues" evidence="1">
    <location>
        <begin position="463"/>
        <end position="474"/>
    </location>
</feature>
<dbReference type="EMBL" id="KV008756">
    <property type="protein sequence ID" value="KZV30051.1"/>
    <property type="molecule type" value="Genomic_DNA"/>
</dbReference>
<dbReference type="AlphaFoldDB" id="A0A2Z7B7G1"/>
<feature type="region of interest" description="Disordered" evidence="1">
    <location>
        <begin position="463"/>
        <end position="517"/>
    </location>
</feature>